<evidence type="ECO:0000313" key="2">
    <source>
        <dbReference type="Proteomes" id="UP000805649"/>
    </source>
</evidence>
<accession>A0ACC3YH11</accession>
<evidence type="ECO:0000313" key="1">
    <source>
        <dbReference type="EMBL" id="KAL0930692.1"/>
    </source>
</evidence>
<dbReference type="EMBL" id="VUJX02000011">
    <property type="protein sequence ID" value="KAL0930692.1"/>
    <property type="molecule type" value="Genomic_DNA"/>
</dbReference>
<sequence>MAITAPTKTATAVDPVFGSTSVVSDGSANTPQQPHNQADLIIVGAGIAGCAAAVAFGRQGRSVIVLERSLKEPERVVGELLQPGGVKALEALGLTDCLEGIDAVPCYGYRVSYHKEAVNIPYPKAVEAPYGSPEGRAFRHGRFIQKLREAVKRTPNVKVIESKVTEIVEDKAMGKVVGVTAETGPEMTKEYYFGKLTLVADGYASTFRKSYLPNKPASRSKFWALELLEAELPTPYFGHVILSNAPPILLYQISPRQTRIFMDIPTGLPSAKPSAGGIKAHMLNVVLPELPEGCQNSFKQAVAGGKFRSMPNSFLPPSTQKTPGLVMIGDALNMRHPLTGGGMTVAFNDVVLLSRLLAPEIVPSLDDSAAVLKQMARFHWTRKQGSSIINILAMALYSLFAADDAALDTLRNGCFRYFQRGGKCIDEPCGMLAGLIRAPWVLVYHFFSVAFYAMWLRVTEVPIWQKPYELVVASPWVLWTACWVIGPYLLWECRA</sequence>
<reference evidence="1 2" key="1">
    <citation type="journal article" date="2020" name="Phytopathology">
        <title>Genome Sequence Resources of Colletotrichum truncatum, C. plurivorum, C. musicola, and C. sojae: Four Species Pathogenic to Soybean (Glycine max).</title>
        <authorList>
            <person name="Rogerio F."/>
            <person name="Boufleur T.R."/>
            <person name="Ciampi-Guillardi M."/>
            <person name="Sukno S.A."/>
            <person name="Thon M.R."/>
            <person name="Massola Junior N.S."/>
            <person name="Baroncelli R."/>
        </authorList>
    </citation>
    <scope>NUCLEOTIDE SEQUENCE [LARGE SCALE GENOMIC DNA]</scope>
    <source>
        <strain evidence="1 2">CMES1059</strain>
    </source>
</reference>
<protein>
    <submittedName>
        <fullName evidence="1">Squalene epoxidase</fullName>
    </submittedName>
</protein>
<keyword evidence="2" id="KW-1185">Reference proteome</keyword>
<gene>
    <name evidence="1" type="ORF">CTRU02_214767</name>
</gene>
<comment type="caution">
    <text evidence="1">The sequence shown here is derived from an EMBL/GenBank/DDBJ whole genome shotgun (WGS) entry which is preliminary data.</text>
</comment>
<dbReference type="Proteomes" id="UP000805649">
    <property type="component" value="Unassembled WGS sequence"/>
</dbReference>
<name>A0ACC3YH11_COLTU</name>
<organism evidence="1 2">
    <name type="scientific">Colletotrichum truncatum</name>
    <name type="common">Anthracnose fungus</name>
    <name type="synonym">Colletotrichum capsici</name>
    <dbReference type="NCBI Taxonomy" id="5467"/>
    <lineage>
        <taxon>Eukaryota</taxon>
        <taxon>Fungi</taxon>
        <taxon>Dikarya</taxon>
        <taxon>Ascomycota</taxon>
        <taxon>Pezizomycotina</taxon>
        <taxon>Sordariomycetes</taxon>
        <taxon>Hypocreomycetidae</taxon>
        <taxon>Glomerellales</taxon>
        <taxon>Glomerellaceae</taxon>
        <taxon>Colletotrichum</taxon>
        <taxon>Colletotrichum truncatum species complex</taxon>
    </lineage>
</organism>
<proteinExistence type="predicted"/>